<proteinExistence type="inferred from homology"/>
<feature type="domain" description="Homeobox" evidence="9">
    <location>
        <begin position="124"/>
        <end position="184"/>
    </location>
</feature>
<dbReference type="InterPro" id="IPR000047">
    <property type="entry name" value="HTH_motif"/>
</dbReference>
<dbReference type="SMART" id="SM00389">
    <property type="entry name" value="HOX"/>
    <property type="match status" value="1"/>
</dbReference>
<name>A0A1I7ZML0_9BILA</name>
<feature type="DNA-binding region" description="Homeobox" evidence="6">
    <location>
        <begin position="126"/>
        <end position="185"/>
    </location>
</feature>
<feature type="region of interest" description="Disordered" evidence="8">
    <location>
        <begin position="13"/>
        <end position="58"/>
    </location>
</feature>
<dbReference type="GO" id="GO:0030182">
    <property type="term" value="P:neuron differentiation"/>
    <property type="evidence" value="ECO:0007669"/>
    <property type="project" value="TreeGrafter"/>
</dbReference>
<dbReference type="SUPFAM" id="SSF46689">
    <property type="entry name" value="Homeodomain-like"/>
    <property type="match status" value="1"/>
</dbReference>
<dbReference type="PRINTS" id="PR00031">
    <property type="entry name" value="HTHREPRESSR"/>
</dbReference>
<sequence>MMAANFTVEKLLVAPSDQKPASSPEPSVSGVGSEADESEVATVSTPVTGSRPQDPASSQQTLSYFDVLFPHVQMACANPFLTSSMDSGSLQQRFWSQNWIELLHQSSSSQLGETPSSLFLQPLRKNKRIRTAFSPSQLVHLEKAFESNHYVIGNERKQLASKLALTETQVKVWFQNRRTKQKRVKTDGSEEPADTEWPVEPLSPLKKPLLYKAA</sequence>
<evidence type="ECO:0000313" key="11">
    <source>
        <dbReference type="WBParaSite" id="L893_g27804.t1"/>
    </source>
</evidence>
<dbReference type="PANTHER" id="PTHR24339:SF28">
    <property type="entry name" value="E5-RELATED"/>
    <property type="match status" value="1"/>
</dbReference>
<dbReference type="FunFam" id="1.10.10.60:FF:000081">
    <property type="entry name" value="Empty spiracles homeobox 2"/>
    <property type="match status" value="1"/>
</dbReference>
<dbReference type="Gene3D" id="1.10.10.60">
    <property type="entry name" value="Homeodomain-like"/>
    <property type="match status" value="1"/>
</dbReference>
<comment type="subcellular location">
    <subcellularLocation>
        <location evidence="1 6 7">Nucleus</location>
    </subcellularLocation>
</comment>
<dbReference type="Proteomes" id="UP000095287">
    <property type="component" value="Unplaced"/>
</dbReference>
<feature type="compositionally biased region" description="Polar residues" evidence="8">
    <location>
        <begin position="41"/>
        <end position="58"/>
    </location>
</feature>
<feature type="region of interest" description="Disordered" evidence="8">
    <location>
        <begin position="181"/>
        <end position="201"/>
    </location>
</feature>
<dbReference type="GO" id="GO:0000981">
    <property type="term" value="F:DNA-binding transcription factor activity, RNA polymerase II-specific"/>
    <property type="evidence" value="ECO:0007669"/>
    <property type="project" value="InterPro"/>
</dbReference>
<evidence type="ECO:0000256" key="1">
    <source>
        <dbReference type="ARBA" id="ARBA00004123"/>
    </source>
</evidence>
<reference evidence="11" key="1">
    <citation type="submission" date="2016-11" db="UniProtKB">
        <authorList>
            <consortium name="WormBaseParasite"/>
        </authorList>
    </citation>
    <scope>IDENTIFICATION</scope>
</reference>
<dbReference type="InterPro" id="IPR009057">
    <property type="entry name" value="Homeodomain-like_sf"/>
</dbReference>
<dbReference type="PROSITE" id="PS50071">
    <property type="entry name" value="HOMEOBOX_2"/>
    <property type="match status" value="1"/>
</dbReference>
<dbReference type="GO" id="GO:0000978">
    <property type="term" value="F:RNA polymerase II cis-regulatory region sequence-specific DNA binding"/>
    <property type="evidence" value="ECO:0007669"/>
    <property type="project" value="TreeGrafter"/>
</dbReference>
<dbReference type="GO" id="GO:0005634">
    <property type="term" value="C:nucleus"/>
    <property type="evidence" value="ECO:0007669"/>
    <property type="project" value="UniProtKB-SubCell"/>
</dbReference>
<dbReference type="GO" id="GO:0007420">
    <property type="term" value="P:brain development"/>
    <property type="evidence" value="ECO:0007669"/>
    <property type="project" value="TreeGrafter"/>
</dbReference>
<organism evidence="10 11">
    <name type="scientific">Steinernema glaseri</name>
    <dbReference type="NCBI Taxonomy" id="37863"/>
    <lineage>
        <taxon>Eukaryota</taxon>
        <taxon>Metazoa</taxon>
        <taxon>Ecdysozoa</taxon>
        <taxon>Nematoda</taxon>
        <taxon>Chromadorea</taxon>
        <taxon>Rhabditida</taxon>
        <taxon>Tylenchina</taxon>
        <taxon>Panagrolaimomorpha</taxon>
        <taxon>Strongyloidoidea</taxon>
        <taxon>Steinernematidae</taxon>
        <taxon>Steinernema</taxon>
    </lineage>
</organism>
<dbReference type="CDD" id="cd00086">
    <property type="entry name" value="homeodomain"/>
    <property type="match status" value="1"/>
</dbReference>
<evidence type="ECO:0000256" key="4">
    <source>
        <dbReference type="ARBA" id="ARBA00023155"/>
    </source>
</evidence>
<keyword evidence="10" id="KW-1185">Reference proteome</keyword>
<keyword evidence="4 6" id="KW-0371">Homeobox</keyword>
<evidence type="ECO:0000313" key="10">
    <source>
        <dbReference type="Proteomes" id="UP000095287"/>
    </source>
</evidence>
<evidence type="ECO:0000256" key="7">
    <source>
        <dbReference type="RuleBase" id="RU000682"/>
    </source>
</evidence>
<evidence type="ECO:0000256" key="6">
    <source>
        <dbReference type="PROSITE-ProRule" id="PRU00108"/>
    </source>
</evidence>
<dbReference type="InterPro" id="IPR017970">
    <property type="entry name" value="Homeobox_CS"/>
</dbReference>
<protein>
    <submittedName>
        <fullName evidence="11">Homeobox domain-containing protein</fullName>
    </submittedName>
</protein>
<feature type="compositionally biased region" description="Low complexity" evidence="8">
    <location>
        <begin position="22"/>
        <end position="33"/>
    </location>
</feature>
<dbReference type="PROSITE" id="PS00027">
    <property type="entry name" value="HOMEOBOX_1"/>
    <property type="match status" value="1"/>
</dbReference>
<accession>A0A1I7ZML0</accession>
<dbReference type="WBParaSite" id="L893_g27804.t1">
    <property type="protein sequence ID" value="L893_g27804.t1"/>
    <property type="gene ID" value="L893_g27804"/>
</dbReference>
<evidence type="ECO:0000256" key="2">
    <source>
        <dbReference type="ARBA" id="ARBA00007397"/>
    </source>
</evidence>
<comment type="similarity">
    <text evidence="2">Belongs to the EMX homeobox family.</text>
</comment>
<dbReference type="PANTHER" id="PTHR24339">
    <property type="entry name" value="HOMEOBOX PROTEIN EMX-RELATED"/>
    <property type="match status" value="1"/>
</dbReference>
<dbReference type="AlphaFoldDB" id="A0A1I7ZML0"/>
<dbReference type="InterPro" id="IPR050877">
    <property type="entry name" value="EMX-VAX-Noto_Homeobox_TFs"/>
</dbReference>
<evidence type="ECO:0000256" key="3">
    <source>
        <dbReference type="ARBA" id="ARBA00023125"/>
    </source>
</evidence>
<keyword evidence="3 6" id="KW-0238">DNA-binding</keyword>
<dbReference type="InterPro" id="IPR020479">
    <property type="entry name" value="HD_metazoa"/>
</dbReference>
<dbReference type="Pfam" id="PF00046">
    <property type="entry name" value="Homeodomain"/>
    <property type="match status" value="1"/>
</dbReference>
<dbReference type="PRINTS" id="PR00024">
    <property type="entry name" value="HOMEOBOX"/>
</dbReference>
<keyword evidence="5 6" id="KW-0539">Nucleus</keyword>
<dbReference type="InterPro" id="IPR001356">
    <property type="entry name" value="HD"/>
</dbReference>
<evidence type="ECO:0000256" key="5">
    <source>
        <dbReference type="ARBA" id="ARBA00023242"/>
    </source>
</evidence>
<evidence type="ECO:0000256" key="8">
    <source>
        <dbReference type="SAM" id="MobiDB-lite"/>
    </source>
</evidence>
<evidence type="ECO:0000259" key="9">
    <source>
        <dbReference type="PROSITE" id="PS50071"/>
    </source>
</evidence>